<protein>
    <recommendedName>
        <fullName evidence="3">Ubiquitin-like protease family profile domain-containing protein</fullName>
    </recommendedName>
</protein>
<dbReference type="SUPFAM" id="SSF54001">
    <property type="entry name" value="Cysteine proteinases"/>
    <property type="match status" value="1"/>
</dbReference>
<dbReference type="EMBL" id="JASPKZ010010696">
    <property type="protein sequence ID" value="KAJ9573498.1"/>
    <property type="molecule type" value="Genomic_DNA"/>
</dbReference>
<evidence type="ECO:0000313" key="1">
    <source>
        <dbReference type="EMBL" id="KAJ9573498.1"/>
    </source>
</evidence>
<reference evidence="1" key="2">
    <citation type="submission" date="2023-05" db="EMBL/GenBank/DDBJ databases">
        <authorList>
            <person name="Fouks B."/>
        </authorList>
    </citation>
    <scope>NUCLEOTIDE SEQUENCE</scope>
    <source>
        <strain evidence="1">Stay&amp;Tobe</strain>
        <tissue evidence="1">Testes</tissue>
    </source>
</reference>
<sequence>MGAHWCVAVADVRKKTLKYYGSLGAPNDNCLKILVKYTKDEIVAKKVPVN</sequence>
<feature type="non-terminal residue" evidence="1">
    <location>
        <position position="50"/>
    </location>
</feature>
<dbReference type="Proteomes" id="UP001233999">
    <property type="component" value="Unassembled WGS sequence"/>
</dbReference>
<accession>A0AAD7Z3J0</accession>
<name>A0AAD7Z3J0_DIPPU</name>
<evidence type="ECO:0008006" key="3">
    <source>
        <dbReference type="Google" id="ProtNLM"/>
    </source>
</evidence>
<dbReference type="AlphaFoldDB" id="A0AAD7Z3J0"/>
<comment type="caution">
    <text evidence="1">The sequence shown here is derived from an EMBL/GenBank/DDBJ whole genome shotgun (WGS) entry which is preliminary data.</text>
</comment>
<organism evidence="1 2">
    <name type="scientific">Diploptera punctata</name>
    <name type="common">Pacific beetle cockroach</name>
    <dbReference type="NCBI Taxonomy" id="6984"/>
    <lineage>
        <taxon>Eukaryota</taxon>
        <taxon>Metazoa</taxon>
        <taxon>Ecdysozoa</taxon>
        <taxon>Arthropoda</taxon>
        <taxon>Hexapoda</taxon>
        <taxon>Insecta</taxon>
        <taxon>Pterygota</taxon>
        <taxon>Neoptera</taxon>
        <taxon>Polyneoptera</taxon>
        <taxon>Dictyoptera</taxon>
        <taxon>Blattodea</taxon>
        <taxon>Blaberoidea</taxon>
        <taxon>Blaberidae</taxon>
        <taxon>Diplopterinae</taxon>
        <taxon>Diploptera</taxon>
    </lineage>
</organism>
<reference evidence="1" key="1">
    <citation type="journal article" date="2023" name="IScience">
        <title>Live-bearing cockroach genome reveals convergent evolutionary mechanisms linked to viviparity in insects and beyond.</title>
        <authorList>
            <person name="Fouks B."/>
            <person name="Harrison M.C."/>
            <person name="Mikhailova A.A."/>
            <person name="Marchal E."/>
            <person name="English S."/>
            <person name="Carruthers M."/>
            <person name="Jennings E.C."/>
            <person name="Chiamaka E.L."/>
            <person name="Frigard R.A."/>
            <person name="Pippel M."/>
            <person name="Attardo G.M."/>
            <person name="Benoit J.B."/>
            <person name="Bornberg-Bauer E."/>
            <person name="Tobe S.S."/>
        </authorList>
    </citation>
    <scope>NUCLEOTIDE SEQUENCE</scope>
    <source>
        <strain evidence="1">Stay&amp;Tobe</strain>
    </source>
</reference>
<dbReference type="InterPro" id="IPR038765">
    <property type="entry name" value="Papain-like_cys_pep_sf"/>
</dbReference>
<keyword evidence="2" id="KW-1185">Reference proteome</keyword>
<evidence type="ECO:0000313" key="2">
    <source>
        <dbReference type="Proteomes" id="UP001233999"/>
    </source>
</evidence>
<proteinExistence type="predicted"/>
<gene>
    <name evidence="1" type="ORF">L9F63_009062</name>
</gene>
<dbReference type="Gene3D" id="3.30.310.130">
    <property type="entry name" value="Ubiquitin-related"/>
    <property type="match status" value="1"/>
</dbReference>